<dbReference type="KEGG" id="upv:EJN92_07465"/>
<dbReference type="EMBL" id="CP034464">
    <property type="protein sequence ID" value="AZP11851.1"/>
    <property type="molecule type" value="Genomic_DNA"/>
</dbReference>
<evidence type="ECO:0000313" key="2">
    <source>
        <dbReference type="EMBL" id="AZP11851.1"/>
    </source>
</evidence>
<dbReference type="AlphaFoldDB" id="A0A3Q9BPZ6"/>
<evidence type="ECO:0000256" key="1">
    <source>
        <dbReference type="SAM" id="Phobius"/>
    </source>
</evidence>
<dbReference type="RefSeq" id="WP_126127233.1">
    <property type="nucleotide sequence ID" value="NZ_CP034464.1"/>
</dbReference>
<keyword evidence="1" id="KW-0812">Transmembrane</keyword>
<organism evidence="2 3">
    <name type="scientific">Undibacterium parvum</name>
    <dbReference type="NCBI Taxonomy" id="401471"/>
    <lineage>
        <taxon>Bacteria</taxon>
        <taxon>Pseudomonadati</taxon>
        <taxon>Pseudomonadota</taxon>
        <taxon>Betaproteobacteria</taxon>
        <taxon>Burkholderiales</taxon>
        <taxon>Oxalobacteraceae</taxon>
        <taxon>Undibacterium</taxon>
    </lineage>
</organism>
<feature type="transmembrane region" description="Helical" evidence="1">
    <location>
        <begin position="108"/>
        <end position="127"/>
    </location>
</feature>
<keyword evidence="3" id="KW-1185">Reference proteome</keyword>
<name>A0A3Q9BPZ6_9BURK</name>
<evidence type="ECO:0008006" key="4">
    <source>
        <dbReference type="Google" id="ProtNLM"/>
    </source>
</evidence>
<dbReference type="Proteomes" id="UP000275663">
    <property type="component" value="Chromosome"/>
</dbReference>
<feature type="transmembrane region" description="Helical" evidence="1">
    <location>
        <begin position="12"/>
        <end position="34"/>
    </location>
</feature>
<reference evidence="2 3" key="1">
    <citation type="journal article" date="2011" name="Int. J. Syst. Evol. Microbiol.">
        <title>Description of Undibacterium oligocarboniphilum sp. nov., isolated from purified water, and Undibacterium pigrum strain CCUG 49012 as the type strain of Undibacterium parvum sp. nov., and emended descriptions of the genus Undibacterium and the species Undibacterium pigrum.</title>
        <authorList>
            <person name="Eder W."/>
            <person name="Wanner G."/>
            <person name="Ludwig W."/>
            <person name="Busse H.J."/>
            <person name="Ziemke-Kageler F."/>
            <person name="Lang E."/>
        </authorList>
    </citation>
    <scope>NUCLEOTIDE SEQUENCE [LARGE SCALE GENOMIC DNA]</scope>
    <source>
        <strain evidence="2 3">DSM 23061</strain>
    </source>
</reference>
<gene>
    <name evidence="2" type="ORF">EJN92_07465</name>
</gene>
<evidence type="ECO:0000313" key="3">
    <source>
        <dbReference type="Proteomes" id="UP000275663"/>
    </source>
</evidence>
<feature type="transmembrane region" description="Helical" evidence="1">
    <location>
        <begin position="54"/>
        <end position="74"/>
    </location>
</feature>
<accession>A0A3Q9BPZ6</accession>
<proteinExistence type="predicted"/>
<feature type="transmembrane region" description="Helical" evidence="1">
    <location>
        <begin position="79"/>
        <end position="102"/>
    </location>
</feature>
<keyword evidence="1" id="KW-0472">Membrane</keyword>
<keyword evidence="1" id="KW-1133">Transmembrane helix</keyword>
<protein>
    <recommendedName>
        <fullName evidence="4">DUF4383 domain-containing protein</fullName>
    </recommendedName>
</protein>
<sequence length="139" mass="14665">MQGAGGTEGGVGKFFIGLFMMCGGFYMLFNAVMVQSSFGMGYGMYGVQAFGGNISITSGMIMIPFILGIAMVFYNVKSLLGWVLALGSLGALLFGVIASLHFNLRNMSLFELLVILILAFGGLALFLSSMRSQGKAGVN</sequence>
<dbReference type="OrthoDB" id="5421573at2"/>